<feature type="domain" description="Hydantoinase A/oxoprolinase" evidence="1">
    <location>
        <begin position="219"/>
        <end position="306"/>
    </location>
</feature>
<dbReference type="AlphaFoldDB" id="A0AAU7Q9F0"/>
<organism evidence="3">
    <name type="scientific">Acerihabitans sp. KWT182</name>
    <dbReference type="NCBI Taxonomy" id="3157919"/>
    <lineage>
        <taxon>Bacteria</taxon>
        <taxon>Pseudomonadati</taxon>
        <taxon>Pseudomonadota</taxon>
        <taxon>Gammaproteobacteria</taxon>
        <taxon>Enterobacterales</taxon>
        <taxon>Pectobacteriaceae</taxon>
        <taxon>Acerihabitans</taxon>
    </lineage>
</organism>
<dbReference type="PANTHER" id="PTHR11365">
    <property type="entry name" value="5-OXOPROLINASE RELATED"/>
    <property type="match status" value="1"/>
</dbReference>
<evidence type="ECO:0000313" key="3">
    <source>
        <dbReference type="EMBL" id="XBS69327.1"/>
    </source>
</evidence>
<evidence type="ECO:0000259" key="1">
    <source>
        <dbReference type="Pfam" id="PF01968"/>
    </source>
</evidence>
<proteinExistence type="predicted"/>
<dbReference type="InterPro" id="IPR045079">
    <property type="entry name" value="Oxoprolinase-like"/>
</dbReference>
<dbReference type="InterPro" id="IPR008040">
    <property type="entry name" value="Hydant_A_N"/>
</dbReference>
<reference evidence="3" key="1">
    <citation type="submission" date="2024-06" db="EMBL/GenBank/DDBJ databases">
        <authorList>
            <person name="Coelho C."/>
            <person name="Bento M."/>
            <person name="Garcia E."/>
            <person name="Camelo A."/>
            <person name="Brandao I."/>
            <person name="Espirito Santo C."/>
            <person name="Trovao J."/>
            <person name="Verissimo A."/>
            <person name="Costa J."/>
            <person name="Tiago I."/>
        </authorList>
    </citation>
    <scope>NUCLEOTIDE SEQUENCE</scope>
    <source>
        <strain evidence="3">KWT182</strain>
    </source>
</reference>
<accession>A0AAU7Q9F0</accession>
<sequence>MASTAVAPRHVRIGVDSGGTFTDICIYDVAEGSIHVWKVSSTPADPSIGIADGIAQGIASLGIASENTIAGESVDVTYLGHGTTVATNALIVGKGAATGMITTAGFRDIIELRRQKRDGLYDVQTEKPRLLVLRHQRLEVNERVLFDGSVMIPLDEEEVRTAARRLHKDGIRAIAVCCLFSYLEPRHEQRIKEILAEEIPGAFISVSHEVNPEFREYERFSTTVVNAYLGPIMQRYLQRLEPRLEAIGITAHPHLTQSNGGVISADTAQQFPARTVLSGPAAGVMGATTIGTLSGFNNIITFDMGGNLNGRLADFRRPAADGERIGGAWLSAEAADAGYPCRGGRRRIHRFH</sequence>
<dbReference type="GO" id="GO:0017168">
    <property type="term" value="F:5-oxoprolinase (ATP-hydrolyzing) activity"/>
    <property type="evidence" value="ECO:0007669"/>
    <property type="project" value="TreeGrafter"/>
</dbReference>
<dbReference type="InterPro" id="IPR002821">
    <property type="entry name" value="Hydantoinase_A"/>
</dbReference>
<dbReference type="Pfam" id="PF01968">
    <property type="entry name" value="Hydantoinase_A"/>
    <property type="match status" value="1"/>
</dbReference>
<dbReference type="GO" id="GO:0005829">
    <property type="term" value="C:cytosol"/>
    <property type="evidence" value="ECO:0007669"/>
    <property type="project" value="TreeGrafter"/>
</dbReference>
<dbReference type="GO" id="GO:0006749">
    <property type="term" value="P:glutathione metabolic process"/>
    <property type="evidence" value="ECO:0007669"/>
    <property type="project" value="TreeGrafter"/>
</dbReference>
<evidence type="ECO:0000259" key="2">
    <source>
        <dbReference type="Pfam" id="PF05378"/>
    </source>
</evidence>
<dbReference type="Pfam" id="PF05378">
    <property type="entry name" value="Hydant_A_N"/>
    <property type="match status" value="1"/>
</dbReference>
<name>A0AAU7Q9F0_9GAMM</name>
<dbReference type="PANTHER" id="PTHR11365:SF23">
    <property type="entry name" value="HYPOTHETICAL 5-OXOPROLINASE (EUROFUNG)-RELATED"/>
    <property type="match status" value="1"/>
</dbReference>
<dbReference type="EMBL" id="CP157947">
    <property type="protein sequence ID" value="XBS69327.1"/>
    <property type="molecule type" value="Genomic_DNA"/>
</dbReference>
<feature type="domain" description="Hydantoinase/oxoprolinase N-terminal" evidence="2">
    <location>
        <begin position="12"/>
        <end position="198"/>
    </location>
</feature>
<protein>
    <submittedName>
        <fullName evidence="3">Hydantoinase/oxoprolinase family protein</fullName>
    </submittedName>
</protein>
<gene>
    <name evidence="3" type="ORF">ABK905_23285</name>
</gene>